<feature type="DNA-binding region" description="H-T-H motif" evidence="4">
    <location>
        <begin position="30"/>
        <end position="49"/>
    </location>
</feature>
<dbReference type="InterPro" id="IPR009057">
    <property type="entry name" value="Homeodomain-like_sf"/>
</dbReference>
<evidence type="ECO:0000313" key="6">
    <source>
        <dbReference type="EMBL" id="MCH6164018.1"/>
    </source>
</evidence>
<dbReference type="PANTHER" id="PTHR30055">
    <property type="entry name" value="HTH-TYPE TRANSCRIPTIONAL REGULATOR RUTR"/>
    <property type="match status" value="1"/>
</dbReference>
<dbReference type="Proteomes" id="UP001166784">
    <property type="component" value="Unassembled WGS sequence"/>
</dbReference>
<reference evidence="6" key="1">
    <citation type="submission" date="2022-03" db="EMBL/GenBank/DDBJ databases">
        <authorList>
            <person name="Santos J.D.N."/>
            <person name="Kallscheuer N."/>
            <person name="Jogler C."/>
            <person name="Lage O.M."/>
        </authorList>
    </citation>
    <scope>NUCLEOTIDE SEQUENCE</scope>
    <source>
        <strain evidence="6">M600PL45_2</strain>
    </source>
</reference>
<reference evidence="6" key="2">
    <citation type="journal article" date="2023" name="Int. J. Syst. Evol. Microbiol.">
        <title>Streptomyces marispadix sp. nov., isolated from marine beach sediment of the Northern Coast of Portugal.</title>
        <authorList>
            <person name="dos Santos J.D.N."/>
            <person name="Vitorino I.R."/>
            <person name="Kallscheuer N."/>
            <person name="Srivastava A."/>
            <person name="Krautwurst S."/>
            <person name="Marz M."/>
            <person name="Jogler C."/>
            <person name="Lobo Da Cunha A."/>
            <person name="Catita J."/>
            <person name="Goncalves H."/>
            <person name="Gonzalez I."/>
            <person name="Reyes F."/>
            <person name="Lage O.M."/>
        </authorList>
    </citation>
    <scope>NUCLEOTIDE SEQUENCE</scope>
    <source>
        <strain evidence="6">M600PL45_2</strain>
    </source>
</reference>
<keyword evidence="1" id="KW-0805">Transcription regulation</keyword>
<dbReference type="RefSeq" id="WP_241062863.1">
    <property type="nucleotide sequence ID" value="NZ_JAKWJU010000002.1"/>
</dbReference>
<keyword evidence="3" id="KW-0804">Transcription</keyword>
<keyword evidence="2 4" id="KW-0238">DNA-binding</keyword>
<organism evidence="6 7">
    <name type="scientific">Streptomyces marispadix</name>
    <dbReference type="NCBI Taxonomy" id="2922868"/>
    <lineage>
        <taxon>Bacteria</taxon>
        <taxon>Bacillati</taxon>
        <taxon>Actinomycetota</taxon>
        <taxon>Actinomycetes</taxon>
        <taxon>Kitasatosporales</taxon>
        <taxon>Streptomycetaceae</taxon>
        <taxon>Streptomyces</taxon>
    </lineage>
</organism>
<evidence type="ECO:0000256" key="3">
    <source>
        <dbReference type="ARBA" id="ARBA00023163"/>
    </source>
</evidence>
<dbReference type="EMBL" id="JAKWJU010000002">
    <property type="protein sequence ID" value="MCH6164018.1"/>
    <property type="molecule type" value="Genomic_DNA"/>
</dbReference>
<dbReference type="PANTHER" id="PTHR30055:SF234">
    <property type="entry name" value="HTH-TYPE TRANSCRIPTIONAL REGULATOR BETI"/>
    <property type="match status" value="1"/>
</dbReference>
<dbReference type="SUPFAM" id="SSF46689">
    <property type="entry name" value="Homeodomain-like"/>
    <property type="match status" value="1"/>
</dbReference>
<dbReference type="PROSITE" id="PS50977">
    <property type="entry name" value="HTH_TETR_2"/>
    <property type="match status" value="1"/>
</dbReference>
<dbReference type="PRINTS" id="PR00455">
    <property type="entry name" value="HTHTETR"/>
</dbReference>
<evidence type="ECO:0000259" key="5">
    <source>
        <dbReference type="PROSITE" id="PS50977"/>
    </source>
</evidence>
<accession>A0ABS9T6E9</accession>
<proteinExistence type="predicted"/>
<name>A0ABS9T6E9_9ACTN</name>
<gene>
    <name evidence="6" type="ORF">MMA15_27530</name>
</gene>
<keyword evidence="7" id="KW-1185">Reference proteome</keyword>
<dbReference type="NCBIfam" id="NF041196">
    <property type="entry name" value="ScbR_bind_reg"/>
    <property type="match status" value="1"/>
</dbReference>
<evidence type="ECO:0000313" key="7">
    <source>
        <dbReference type="Proteomes" id="UP001166784"/>
    </source>
</evidence>
<sequence>MRQERAELTRQALTMAAAKSFDRLGYQRTTLFEVSRGAAMSKGALSFHFGSKEELADTVRREACARSCRAAELLREKEQPALQTLIDLTHLVAHQLEHDHLARAAVKLARELDTPPDPEVNPFACWQQVFTDVAREAEKEGTLRGEATTEAVAELAFCLASGAHSQQTSRTGDSGVDVHQRLAAHWQLLLHGLVTQPAPGLWSAGTETDWLRTVERQQVTPAD</sequence>
<evidence type="ECO:0000256" key="2">
    <source>
        <dbReference type="ARBA" id="ARBA00023125"/>
    </source>
</evidence>
<protein>
    <submittedName>
        <fullName evidence="6">TetR/AcrR family transcriptional regulator</fullName>
    </submittedName>
</protein>
<dbReference type="SUPFAM" id="SSF48498">
    <property type="entry name" value="Tetracyclin repressor-like, C-terminal domain"/>
    <property type="match status" value="1"/>
</dbReference>
<dbReference type="InterPro" id="IPR036271">
    <property type="entry name" value="Tet_transcr_reg_TetR-rel_C_sf"/>
</dbReference>
<comment type="caution">
    <text evidence="6">The sequence shown here is derived from an EMBL/GenBank/DDBJ whole genome shotgun (WGS) entry which is preliminary data.</text>
</comment>
<dbReference type="InterPro" id="IPR050109">
    <property type="entry name" value="HTH-type_TetR-like_transc_reg"/>
</dbReference>
<evidence type="ECO:0000256" key="1">
    <source>
        <dbReference type="ARBA" id="ARBA00023015"/>
    </source>
</evidence>
<dbReference type="Pfam" id="PF00440">
    <property type="entry name" value="TetR_N"/>
    <property type="match status" value="1"/>
</dbReference>
<evidence type="ECO:0000256" key="4">
    <source>
        <dbReference type="PROSITE-ProRule" id="PRU00335"/>
    </source>
</evidence>
<dbReference type="Gene3D" id="1.10.357.10">
    <property type="entry name" value="Tetracycline Repressor, domain 2"/>
    <property type="match status" value="1"/>
</dbReference>
<dbReference type="Pfam" id="PF21935">
    <property type="entry name" value="TetR_C_45"/>
    <property type="match status" value="1"/>
</dbReference>
<feature type="domain" description="HTH tetR-type" evidence="5">
    <location>
        <begin position="7"/>
        <end position="67"/>
    </location>
</feature>
<dbReference type="InterPro" id="IPR054126">
    <property type="entry name" value="CprB_TetR_C"/>
</dbReference>
<dbReference type="InterPro" id="IPR001647">
    <property type="entry name" value="HTH_TetR"/>
</dbReference>
<dbReference type="InterPro" id="IPR047923">
    <property type="entry name" value="ArpA-like"/>
</dbReference>